<gene>
    <name evidence="1" type="ORF">ILYODFUR_031313</name>
</gene>
<comment type="caution">
    <text evidence="1">The sequence shown here is derived from an EMBL/GenBank/DDBJ whole genome shotgun (WGS) entry which is preliminary data.</text>
</comment>
<reference evidence="1 2" key="1">
    <citation type="submission" date="2021-06" db="EMBL/GenBank/DDBJ databases">
        <authorList>
            <person name="Palmer J.M."/>
        </authorList>
    </citation>
    <scope>NUCLEOTIDE SEQUENCE [LARGE SCALE GENOMIC DNA]</scope>
    <source>
        <strain evidence="2">if_2019</strain>
        <tissue evidence="1">Muscle</tissue>
    </source>
</reference>
<name>A0ABV0U9Z7_9TELE</name>
<dbReference type="Proteomes" id="UP001482620">
    <property type="component" value="Unassembled WGS sequence"/>
</dbReference>
<organism evidence="1 2">
    <name type="scientific">Ilyodon furcidens</name>
    <name type="common">goldbreast splitfin</name>
    <dbReference type="NCBI Taxonomy" id="33524"/>
    <lineage>
        <taxon>Eukaryota</taxon>
        <taxon>Metazoa</taxon>
        <taxon>Chordata</taxon>
        <taxon>Craniata</taxon>
        <taxon>Vertebrata</taxon>
        <taxon>Euteleostomi</taxon>
        <taxon>Actinopterygii</taxon>
        <taxon>Neopterygii</taxon>
        <taxon>Teleostei</taxon>
        <taxon>Neoteleostei</taxon>
        <taxon>Acanthomorphata</taxon>
        <taxon>Ovalentaria</taxon>
        <taxon>Atherinomorphae</taxon>
        <taxon>Cyprinodontiformes</taxon>
        <taxon>Goodeidae</taxon>
        <taxon>Ilyodon</taxon>
    </lineage>
</organism>
<evidence type="ECO:0000313" key="1">
    <source>
        <dbReference type="EMBL" id="MEQ2242010.1"/>
    </source>
</evidence>
<evidence type="ECO:0000313" key="2">
    <source>
        <dbReference type="Proteomes" id="UP001482620"/>
    </source>
</evidence>
<sequence length="104" mass="11999">MGKHRRSNHFDNTLLALVQMQCHTGGGGIRWLLYLLSRRMRGRGGHRVEILVPGSPLPMDQTVYNRDSFTEFTKGKTIFLQVETPHNFLDFLGHLLGFCYPFIH</sequence>
<accession>A0ABV0U9Z7</accession>
<keyword evidence="2" id="KW-1185">Reference proteome</keyword>
<protein>
    <submittedName>
        <fullName evidence="1">Uncharacterized protein</fullName>
    </submittedName>
</protein>
<proteinExistence type="predicted"/>
<dbReference type="EMBL" id="JAHRIQ010062759">
    <property type="protein sequence ID" value="MEQ2242010.1"/>
    <property type="molecule type" value="Genomic_DNA"/>
</dbReference>